<dbReference type="Pfam" id="PF13188">
    <property type="entry name" value="PAS_8"/>
    <property type="match status" value="1"/>
</dbReference>
<feature type="domain" description="PAS" evidence="9">
    <location>
        <begin position="864"/>
        <end position="919"/>
    </location>
</feature>
<dbReference type="PRINTS" id="PR00996">
    <property type="entry name" value="CHERMTFRASE"/>
</dbReference>
<dbReference type="PROSITE" id="PS50113">
    <property type="entry name" value="PAC"/>
    <property type="match status" value="1"/>
</dbReference>
<dbReference type="InterPro" id="IPR005467">
    <property type="entry name" value="His_kinase_dom"/>
</dbReference>
<dbReference type="SUPFAM" id="SSF47757">
    <property type="entry name" value="Chemotaxis receptor methyltransferase CheR, N-terminal domain"/>
    <property type="match status" value="1"/>
</dbReference>
<evidence type="ECO:0000259" key="11">
    <source>
        <dbReference type="PROSITE" id="PS50122"/>
    </source>
</evidence>
<dbReference type="SUPFAM" id="SSF55874">
    <property type="entry name" value="ATPase domain of HSP90 chaperone/DNA topoisomerase II/histidine kinase"/>
    <property type="match status" value="1"/>
</dbReference>
<proteinExistence type="predicted"/>
<keyword evidence="14" id="KW-1185">Reference proteome</keyword>
<dbReference type="InterPro" id="IPR035909">
    <property type="entry name" value="CheB_C"/>
</dbReference>
<evidence type="ECO:0000259" key="8">
    <source>
        <dbReference type="PROSITE" id="PS50109"/>
    </source>
</evidence>
<dbReference type="Pfam" id="PF02518">
    <property type="entry name" value="HATPase_c"/>
    <property type="match status" value="1"/>
</dbReference>
<dbReference type="Pfam" id="PF03705">
    <property type="entry name" value="CheR_N"/>
    <property type="match status" value="1"/>
</dbReference>
<dbReference type="Gene3D" id="3.40.50.180">
    <property type="entry name" value="Methylesterase CheB, C-terminal domain"/>
    <property type="match status" value="1"/>
</dbReference>
<feature type="coiled-coil region" evidence="7">
    <location>
        <begin position="984"/>
        <end position="1011"/>
    </location>
</feature>
<dbReference type="GO" id="GO:0005737">
    <property type="term" value="C:cytoplasm"/>
    <property type="evidence" value="ECO:0007669"/>
    <property type="project" value="InterPro"/>
</dbReference>
<dbReference type="Gene3D" id="1.10.155.10">
    <property type="entry name" value="Chemotaxis receptor methyltransferase CheR, N-terminal domain"/>
    <property type="match status" value="1"/>
</dbReference>
<dbReference type="Proteomes" id="UP000557307">
    <property type="component" value="Unassembled WGS sequence"/>
</dbReference>
<dbReference type="InterPro" id="IPR003661">
    <property type="entry name" value="HisK_dim/P_dom"/>
</dbReference>
<dbReference type="InterPro" id="IPR022641">
    <property type="entry name" value="CheR_N"/>
</dbReference>
<dbReference type="InterPro" id="IPR003594">
    <property type="entry name" value="HATPase_dom"/>
</dbReference>
<dbReference type="CDD" id="cd00075">
    <property type="entry name" value="HATPase"/>
    <property type="match status" value="1"/>
</dbReference>
<organism evidence="13 14">
    <name type="scientific">Rhabdobacter roseus</name>
    <dbReference type="NCBI Taxonomy" id="1655419"/>
    <lineage>
        <taxon>Bacteria</taxon>
        <taxon>Pseudomonadati</taxon>
        <taxon>Bacteroidota</taxon>
        <taxon>Cytophagia</taxon>
        <taxon>Cytophagales</taxon>
        <taxon>Cytophagaceae</taxon>
        <taxon>Rhabdobacter</taxon>
    </lineage>
</organism>
<evidence type="ECO:0000256" key="2">
    <source>
        <dbReference type="ARBA" id="ARBA00001541"/>
    </source>
</evidence>
<feature type="domain" description="CheB-type methylesterase" evidence="11">
    <location>
        <begin position="20"/>
        <end position="206"/>
    </location>
</feature>
<dbReference type="PANTHER" id="PTHR24422">
    <property type="entry name" value="CHEMOTAXIS PROTEIN METHYLTRANSFERASE"/>
    <property type="match status" value="1"/>
</dbReference>
<dbReference type="CDD" id="cd16434">
    <property type="entry name" value="CheB-CheR_fusion"/>
    <property type="match status" value="1"/>
</dbReference>
<feature type="domain" description="PAC" evidence="10">
    <location>
        <begin position="937"/>
        <end position="989"/>
    </location>
</feature>
<keyword evidence="3 13" id="KW-0489">Methyltransferase</keyword>
<dbReference type="InterPro" id="IPR036804">
    <property type="entry name" value="CheR_N_sf"/>
</dbReference>
<evidence type="ECO:0000256" key="4">
    <source>
        <dbReference type="ARBA" id="ARBA00022679"/>
    </source>
</evidence>
<dbReference type="Pfam" id="PF01739">
    <property type="entry name" value="CheR"/>
    <property type="match status" value="1"/>
</dbReference>
<dbReference type="PROSITE" id="PS50112">
    <property type="entry name" value="PAS"/>
    <property type="match status" value="1"/>
</dbReference>
<dbReference type="SUPFAM" id="SSF53335">
    <property type="entry name" value="S-adenosyl-L-methionine-dependent methyltransferases"/>
    <property type="match status" value="1"/>
</dbReference>
<dbReference type="GO" id="GO:0032259">
    <property type="term" value="P:methylation"/>
    <property type="evidence" value="ECO:0007669"/>
    <property type="project" value="UniProtKB-KW"/>
</dbReference>
<dbReference type="EC" id="2.1.1.80" evidence="13"/>
<dbReference type="PANTHER" id="PTHR24422:SF27">
    <property type="entry name" value="PROTEIN-GLUTAMATE O-METHYLTRANSFERASE"/>
    <property type="match status" value="1"/>
</dbReference>
<dbReference type="InterPro" id="IPR013655">
    <property type="entry name" value="PAS_fold_3"/>
</dbReference>
<dbReference type="InterPro" id="IPR001610">
    <property type="entry name" value="PAC"/>
</dbReference>
<keyword evidence="7" id="KW-0175">Coiled coil</keyword>
<dbReference type="SUPFAM" id="SSF52738">
    <property type="entry name" value="Methylesterase CheB, C-terminal domain"/>
    <property type="match status" value="1"/>
</dbReference>
<dbReference type="Pfam" id="PF13426">
    <property type="entry name" value="PAS_9"/>
    <property type="match status" value="1"/>
</dbReference>
<dbReference type="SMART" id="SM00091">
    <property type="entry name" value="PAS"/>
    <property type="match status" value="3"/>
</dbReference>
<dbReference type="RefSeq" id="WP_184174247.1">
    <property type="nucleotide sequence ID" value="NZ_JACHGF010000003.1"/>
</dbReference>
<dbReference type="Gene3D" id="1.10.287.130">
    <property type="match status" value="1"/>
</dbReference>
<dbReference type="Gene3D" id="3.30.565.10">
    <property type="entry name" value="Histidine kinase-like ATPase, C-terminal domain"/>
    <property type="match status" value="1"/>
</dbReference>
<dbReference type="Gene3D" id="3.30.450.20">
    <property type="entry name" value="PAS domain"/>
    <property type="match status" value="4"/>
</dbReference>
<dbReference type="SMART" id="SM00138">
    <property type="entry name" value="MeTrc"/>
    <property type="match status" value="1"/>
</dbReference>
<keyword evidence="4 13" id="KW-0808">Transferase</keyword>
<dbReference type="InterPro" id="IPR036890">
    <property type="entry name" value="HATPase_C_sf"/>
</dbReference>
<evidence type="ECO:0000256" key="1">
    <source>
        <dbReference type="ARBA" id="ARBA00000085"/>
    </source>
</evidence>
<dbReference type="GO" id="GO:0000156">
    <property type="term" value="F:phosphorelay response regulator activity"/>
    <property type="evidence" value="ECO:0007669"/>
    <property type="project" value="InterPro"/>
</dbReference>
<dbReference type="PROSITE" id="PS50122">
    <property type="entry name" value="CHEB"/>
    <property type="match status" value="1"/>
</dbReference>
<gene>
    <name evidence="13" type="ORF">HNQ92_002441</name>
</gene>
<evidence type="ECO:0000256" key="7">
    <source>
        <dbReference type="SAM" id="Coils"/>
    </source>
</evidence>
<dbReference type="CDD" id="cd00130">
    <property type="entry name" value="PAS"/>
    <property type="match status" value="1"/>
</dbReference>
<dbReference type="Pfam" id="PF08447">
    <property type="entry name" value="PAS_3"/>
    <property type="match status" value="1"/>
</dbReference>
<dbReference type="GO" id="GO:0000155">
    <property type="term" value="F:phosphorelay sensor kinase activity"/>
    <property type="evidence" value="ECO:0007669"/>
    <property type="project" value="InterPro"/>
</dbReference>
<sequence>MAKKEKSPPSKPISALSLAPVPLVAVGAAAGGLEAFSELLKELPPSTGLAFVYLQAHVGGIDTATLLTTLGAVTARPVQEAQPGTLLAPDQVYVLASGRELEVSDQEFTAAESLDEVPVSMPIDSFFFALAERQREGIIGVLLSGAGTDGAQGLKAIKAAGGITFTQDTTALYQEMPKAAIGEGAVDRVLPPLEIARELVRLSKRLEAFRLEEGVEVENTRAEEDLKTIIQLLRRVLGVDFSHYKMTTIRRRIIRRMLLYKLETLKDYAEYLRQDPTEAHVLYNDLLINVTSFFRDPETMDHVKKVLLPQIIKSKAAREPIRIWVPACSTGQEAYSLAMLLLEALGDRAAHVPIQIFATDLSQSVINKARQGSYSSSEIVGVSPRRLQRFFSKIDDQYRISKSLLDLCVFAQHNLLKDPPFSRLDMISCRNLLIYLDDVFQQKAFSIFHYALNPNGTLLLGNSESVGNAVALFSQVDKAYKAYIRKNDVSSKGAFNITPHARDVARPKQFDYLRLASKVTEPVNDLDRLVDGILLSQYVPASVVVDQDLEILQFRGSTGLYLEPSPGKASLNLLKMARSSLVFELRNTIHKARKTGKPVRKAGLEIKDRDATTHQVAIEVVPLRNQGEQFLYLVLFEEMPPSFVSDTKSTTVGNRRIKELEEELAAVREDMHSIIEEQEASNEELQSANEEIVSSSEELQSINEELETSKEEIESTNEELLTINQELQQRNDQLTEAYSYAEAIFDTIREATLILDKDLRIKSANRAFYQMYRADRLEIEGKLIYEVGNGQWNIQRLRELLENTITDNSPVTGFEVSHTFPFIGEKVMRLNARKVIYQHRQEVILLAIEDITEHRLAQRLLEEREAWFRTIADHAPTMIWVANEEGRYNYLNQAWLNYTGRTLEEEMGHGWAQGIHPDDWLGYLSIYNAKFLLRQPFQTEYRLRRHDGEYRWMLENAKPTFLHDGTFSGYMGTCVDVQLQKELNQELDRRVRERTEELHQANRELKHSHDEVAQVVSRLQSVLNGVPAAITLMEALYDSTTREPVDFNTAVFNQSALELLGRTAEDIQARTMLEAHPETRESGVFDMYMEVLRTGVSAYREINLRPVGSEQERCYALFVTQQVNENGVVSTLLDITDRKDAEQQVQLTAENLQAVLDSSPAAIGYFKAIRDKEKLIKEFRLMVCNDKFARLKEKPVSELIGKTATQLANKLWQEKTFENVLGVLETGQPFYEERQLQSEGEVKWLGLSLTRHDSGVVLNGLDITTLKKAEIQHDQWLLELKRSDKTMQSLERMRQYVQHRAELLRAASHDLRGSFGVVVVAASLLDMLDSEEERTQTLTTLQRSVRQVTQMLNQLLDHSRLEAGEEEPQLTTFDVAKILRELGENVTLLANEKHLKMVLEGPEHLLIRGDVIKIHRIAQNLILNAIKYTSRGSIEVSWGPTEGVMEKGAEVPTTSSWFLVVKDSGPGMPELVKNKLLDKPYSTQETATDEAEATSTANQAELDTQITTGEGIGLFIVKRLCDMLGAKMEIETEAERGTLFRIHFPRQYEED</sequence>
<dbReference type="SMART" id="SM00086">
    <property type="entry name" value="PAC"/>
    <property type="match status" value="1"/>
</dbReference>
<dbReference type="InterPro" id="IPR000014">
    <property type="entry name" value="PAS"/>
</dbReference>
<keyword evidence="5" id="KW-0949">S-adenosyl-L-methionine</keyword>
<dbReference type="SMART" id="SM00388">
    <property type="entry name" value="HisKA"/>
    <property type="match status" value="1"/>
</dbReference>
<dbReference type="InterPro" id="IPR000780">
    <property type="entry name" value="CheR_MeTrfase"/>
</dbReference>
<dbReference type="GO" id="GO:0008984">
    <property type="term" value="F:protein-glutamate methylesterase activity"/>
    <property type="evidence" value="ECO:0007669"/>
    <property type="project" value="UniProtKB-EC"/>
</dbReference>
<dbReference type="SUPFAM" id="SSF47384">
    <property type="entry name" value="Homodimeric domain of signal transducing histidine kinase"/>
    <property type="match status" value="1"/>
</dbReference>
<comment type="caution">
    <text evidence="6">Lacks conserved residue(s) required for the propagation of feature annotation.</text>
</comment>
<dbReference type="PROSITE" id="PS50123">
    <property type="entry name" value="CHER"/>
    <property type="match status" value="1"/>
</dbReference>
<feature type="domain" description="Histidine kinase" evidence="8">
    <location>
        <begin position="1306"/>
        <end position="1548"/>
    </location>
</feature>
<evidence type="ECO:0000256" key="5">
    <source>
        <dbReference type="ARBA" id="ARBA00022691"/>
    </source>
</evidence>
<protein>
    <submittedName>
        <fullName evidence="13">Two-component system CheB/CheR fusion protein</fullName>
        <ecNumber evidence="13">2.1.1.80</ecNumber>
        <ecNumber evidence="13">3.1.1.61</ecNumber>
    </submittedName>
</protein>
<dbReference type="GO" id="GO:0006935">
    <property type="term" value="P:chemotaxis"/>
    <property type="evidence" value="ECO:0007669"/>
    <property type="project" value="InterPro"/>
</dbReference>
<dbReference type="SUPFAM" id="SSF55785">
    <property type="entry name" value="PYP-like sensor domain (PAS domain)"/>
    <property type="match status" value="4"/>
</dbReference>
<dbReference type="Gene3D" id="3.40.50.150">
    <property type="entry name" value="Vaccinia Virus protein VP39"/>
    <property type="match status" value="1"/>
</dbReference>
<evidence type="ECO:0000313" key="14">
    <source>
        <dbReference type="Proteomes" id="UP000557307"/>
    </source>
</evidence>
<dbReference type="InterPro" id="IPR036097">
    <property type="entry name" value="HisK_dim/P_sf"/>
</dbReference>
<dbReference type="Pfam" id="PF01339">
    <property type="entry name" value="CheB_methylest"/>
    <property type="match status" value="1"/>
</dbReference>
<dbReference type="FunFam" id="3.30.450.20:FF:000099">
    <property type="entry name" value="Sensory box sensor histidine kinase"/>
    <property type="match status" value="1"/>
</dbReference>
<evidence type="ECO:0000256" key="3">
    <source>
        <dbReference type="ARBA" id="ARBA00022603"/>
    </source>
</evidence>
<reference evidence="13 14" key="1">
    <citation type="submission" date="2020-08" db="EMBL/GenBank/DDBJ databases">
        <title>Genomic Encyclopedia of Type Strains, Phase IV (KMG-IV): sequencing the most valuable type-strain genomes for metagenomic binning, comparative biology and taxonomic classification.</title>
        <authorList>
            <person name="Goeker M."/>
        </authorList>
    </citation>
    <scope>NUCLEOTIDE SEQUENCE [LARGE SCALE GENOMIC DNA]</scope>
    <source>
        <strain evidence="13 14">DSM 105074</strain>
    </source>
</reference>
<dbReference type="InterPro" id="IPR029063">
    <property type="entry name" value="SAM-dependent_MTases_sf"/>
</dbReference>
<comment type="catalytic activity">
    <reaction evidence="1">
        <text>ATP + protein L-histidine = ADP + protein N-phospho-L-histidine.</text>
        <dbReference type="EC" id="2.7.13.3"/>
    </reaction>
</comment>
<dbReference type="CDD" id="cd00082">
    <property type="entry name" value="HisKA"/>
    <property type="match status" value="1"/>
</dbReference>
<feature type="domain" description="CheR-type methyltransferase" evidence="12">
    <location>
        <begin position="214"/>
        <end position="486"/>
    </location>
</feature>
<dbReference type="SMART" id="SM00387">
    <property type="entry name" value="HATPase_c"/>
    <property type="match status" value="1"/>
</dbReference>
<evidence type="ECO:0000259" key="9">
    <source>
        <dbReference type="PROSITE" id="PS50112"/>
    </source>
</evidence>
<evidence type="ECO:0000256" key="6">
    <source>
        <dbReference type="PROSITE-ProRule" id="PRU00050"/>
    </source>
</evidence>
<name>A0A840TVW9_9BACT</name>
<dbReference type="GO" id="GO:0008983">
    <property type="term" value="F:protein-glutamate O-methyltransferase activity"/>
    <property type="evidence" value="ECO:0007669"/>
    <property type="project" value="UniProtKB-EC"/>
</dbReference>
<comment type="caution">
    <text evidence="13">The sequence shown here is derived from an EMBL/GenBank/DDBJ whole genome shotgun (WGS) entry which is preliminary data.</text>
</comment>
<dbReference type="InterPro" id="IPR000700">
    <property type="entry name" value="PAS-assoc_C"/>
</dbReference>
<dbReference type="EMBL" id="JACHGF010000003">
    <property type="protein sequence ID" value="MBB5284298.1"/>
    <property type="molecule type" value="Genomic_DNA"/>
</dbReference>
<dbReference type="InterPro" id="IPR000673">
    <property type="entry name" value="Sig_transdc_resp-reg_Me-estase"/>
</dbReference>
<dbReference type="PROSITE" id="PS50109">
    <property type="entry name" value="HIS_KIN"/>
    <property type="match status" value="1"/>
</dbReference>
<evidence type="ECO:0000313" key="13">
    <source>
        <dbReference type="EMBL" id="MBB5284298.1"/>
    </source>
</evidence>
<dbReference type="NCBIfam" id="TIGR00229">
    <property type="entry name" value="sensory_box"/>
    <property type="match status" value="2"/>
</dbReference>
<dbReference type="InterPro" id="IPR050903">
    <property type="entry name" value="Bact_Chemotaxis_MeTrfase"/>
</dbReference>
<comment type="catalytic activity">
    <reaction evidence="2">
        <text>L-glutamyl-[protein] + S-adenosyl-L-methionine = [protein]-L-glutamate 5-O-methyl ester + S-adenosyl-L-homocysteine</text>
        <dbReference type="Rhea" id="RHEA:24452"/>
        <dbReference type="Rhea" id="RHEA-COMP:10208"/>
        <dbReference type="Rhea" id="RHEA-COMP:10311"/>
        <dbReference type="ChEBI" id="CHEBI:29973"/>
        <dbReference type="ChEBI" id="CHEBI:57856"/>
        <dbReference type="ChEBI" id="CHEBI:59789"/>
        <dbReference type="ChEBI" id="CHEBI:82795"/>
        <dbReference type="EC" id="2.1.1.80"/>
    </reaction>
</comment>
<feature type="coiled-coil region" evidence="7">
    <location>
        <begin position="657"/>
        <end position="744"/>
    </location>
</feature>
<keyword evidence="13" id="KW-0378">Hydrolase</keyword>
<dbReference type="Pfam" id="PF00512">
    <property type="entry name" value="HisKA"/>
    <property type="match status" value="1"/>
</dbReference>
<accession>A0A840TVW9</accession>
<evidence type="ECO:0000259" key="12">
    <source>
        <dbReference type="PROSITE" id="PS50123"/>
    </source>
</evidence>
<evidence type="ECO:0000259" key="10">
    <source>
        <dbReference type="PROSITE" id="PS50113"/>
    </source>
</evidence>
<dbReference type="InterPro" id="IPR035965">
    <property type="entry name" value="PAS-like_dom_sf"/>
</dbReference>
<dbReference type="InterPro" id="IPR022642">
    <property type="entry name" value="CheR_C"/>
</dbReference>
<dbReference type="EC" id="3.1.1.61" evidence="13"/>